<feature type="region of interest" description="Disordered" evidence="5">
    <location>
        <begin position="556"/>
        <end position="588"/>
    </location>
</feature>
<protein>
    <submittedName>
        <fullName evidence="8">Efflux pump apf11</fullName>
    </submittedName>
</protein>
<dbReference type="InterPro" id="IPR036259">
    <property type="entry name" value="MFS_trans_sf"/>
</dbReference>
<keyword evidence="3 6" id="KW-1133">Transmembrane helix</keyword>
<evidence type="ECO:0000256" key="2">
    <source>
        <dbReference type="ARBA" id="ARBA00022692"/>
    </source>
</evidence>
<dbReference type="InterPro" id="IPR020846">
    <property type="entry name" value="MFS_dom"/>
</dbReference>
<feature type="domain" description="Major facilitator superfamily (MFS) profile" evidence="7">
    <location>
        <begin position="48"/>
        <end position="588"/>
    </location>
</feature>
<keyword evidence="2 6" id="KW-0812">Transmembrane</keyword>
<dbReference type="AlphaFoldDB" id="A0A4T0VHX6"/>
<proteinExistence type="predicted"/>
<feature type="transmembrane region" description="Helical" evidence="6">
    <location>
        <begin position="409"/>
        <end position="432"/>
    </location>
</feature>
<gene>
    <name evidence="8" type="ORF">CH35J_010908</name>
</gene>
<name>A0A4T0VHX6_9PEZI</name>
<evidence type="ECO:0000256" key="1">
    <source>
        <dbReference type="ARBA" id="ARBA00004141"/>
    </source>
</evidence>
<feature type="transmembrane region" description="Helical" evidence="6">
    <location>
        <begin position="138"/>
        <end position="158"/>
    </location>
</feature>
<dbReference type="PANTHER" id="PTHR23501">
    <property type="entry name" value="MAJOR FACILITATOR SUPERFAMILY"/>
    <property type="match status" value="1"/>
</dbReference>
<feature type="transmembrane region" description="Helical" evidence="6">
    <location>
        <begin position="198"/>
        <end position="221"/>
    </location>
</feature>
<feature type="transmembrane region" description="Helical" evidence="6">
    <location>
        <begin position="380"/>
        <end position="397"/>
    </location>
</feature>
<dbReference type="OrthoDB" id="10021397at2759"/>
<dbReference type="EMBL" id="MWPZ01000009">
    <property type="protein sequence ID" value="TIC91788.1"/>
    <property type="molecule type" value="Genomic_DNA"/>
</dbReference>
<dbReference type="GO" id="GO:0005886">
    <property type="term" value="C:plasma membrane"/>
    <property type="evidence" value="ECO:0007669"/>
    <property type="project" value="TreeGrafter"/>
</dbReference>
<feature type="transmembrane region" description="Helical" evidence="6">
    <location>
        <begin position="113"/>
        <end position="132"/>
    </location>
</feature>
<feature type="transmembrane region" description="Helical" evidence="6">
    <location>
        <begin position="509"/>
        <end position="531"/>
    </location>
</feature>
<dbReference type="Gene3D" id="1.20.1250.20">
    <property type="entry name" value="MFS general substrate transporter like domains"/>
    <property type="match status" value="1"/>
</dbReference>
<comment type="subcellular location">
    <subcellularLocation>
        <location evidence="1">Membrane</location>
        <topology evidence="1">Multi-pass membrane protein</topology>
    </subcellularLocation>
</comment>
<evidence type="ECO:0000259" key="7">
    <source>
        <dbReference type="PROSITE" id="PS50850"/>
    </source>
</evidence>
<reference evidence="8 9" key="1">
    <citation type="journal article" date="2019" name="Genome Biol. Evol.">
        <title>Genomic Plasticity Mediated by Transposable Elements in the Plant Pathogenic Fungus Colletotrichum higginsianum.</title>
        <authorList>
            <person name="Tsushima A."/>
            <person name="Gan P."/>
            <person name="Kumakura N."/>
            <person name="Narusaka M."/>
            <person name="Takano Y."/>
            <person name="Narusaka Y."/>
            <person name="Shirasu K."/>
        </authorList>
    </citation>
    <scope>NUCLEOTIDE SEQUENCE [LARGE SCALE GENOMIC DNA]</scope>
    <source>
        <strain evidence="8 9">MAFF305635-RFP</strain>
    </source>
</reference>
<evidence type="ECO:0000256" key="3">
    <source>
        <dbReference type="ARBA" id="ARBA00022989"/>
    </source>
</evidence>
<evidence type="ECO:0000256" key="4">
    <source>
        <dbReference type="ARBA" id="ARBA00023136"/>
    </source>
</evidence>
<feature type="transmembrane region" description="Helical" evidence="6">
    <location>
        <begin position="439"/>
        <end position="463"/>
    </location>
</feature>
<feature type="region of interest" description="Disordered" evidence="5">
    <location>
        <begin position="1"/>
        <end position="29"/>
    </location>
</feature>
<feature type="compositionally biased region" description="Low complexity" evidence="5">
    <location>
        <begin position="19"/>
        <end position="29"/>
    </location>
</feature>
<sequence>MHSPQPKGEPVDVDDGRASDAGSDAGATPAGQSEVEAAYISGLPLIIMVGVLFLGQFVIGLDSIMVGLLVPTLINEFGSVADVGWYASIYMMTIGAMAPTLGKVYTVFPVKTVFLGVSVAMQLGSLLCATAKSSTAFIAGRAVTGFAASGLLCGTQIITASMVPLHLRPWCLGVVGSGEIVATMAGPVVSGFIIERLGWPWCFWINIPVMVALIAMVALFFKHAGQAVGSQDASWREKVALLDLPGGAVLVGATVCLLQALSAGGVRNSWTDARVLTPLILSAFLFGVTVLHQYRKKDKATIPPRLFKNRAYVACLFYDMFFAGAQLNLFYYLPSWIQGIAGSTPDEAALEMMPALAASIVGGFTNAGLAAFLGTLPPGTMMGTTLVCVGSGLLFSLKPRTLKALWMSYEALFGFGCGICTQQATIGAQAVLSDADIPIGLSIIIIGKHIAAAVFIAVAQHLFVTRLAPLSELLPDFDVASGANIGHDYLRKTVPADKFDGALGLYNTALTTTFAFSLFLGCVAFVCLFFIPWTPLKKRPEQDGYEPANDFELDSVASETDAEPRGLGVDDVGGYTGRAGNKEFDVST</sequence>
<dbReference type="Proteomes" id="UP000305883">
    <property type="component" value="Unassembled WGS sequence"/>
</dbReference>
<dbReference type="InterPro" id="IPR011701">
    <property type="entry name" value="MFS"/>
</dbReference>
<keyword evidence="4 6" id="KW-0472">Membrane</keyword>
<dbReference type="PANTHER" id="PTHR23501:SF198">
    <property type="entry name" value="AZOLE RESISTANCE PROTEIN 1-RELATED"/>
    <property type="match status" value="1"/>
</dbReference>
<evidence type="ECO:0000256" key="5">
    <source>
        <dbReference type="SAM" id="MobiDB-lite"/>
    </source>
</evidence>
<comment type="caution">
    <text evidence="8">The sequence shown here is derived from an EMBL/GenBank/DDBJ whole genome shotgun (WGS) entry which is preliminary data.</text>
</comment>
<evidence type="ECO:0000256" key="6">
    <source>
        <dbReference type="SAM" id="Phobius"/>
    </source>
</evidence>
<feature type="transmembrane region" description="Helical" evidence="6">
    <location>
        <begin position="45"/>
        <end position="71"/>
    </location>
</feature>
<feature type="transmembrane region" description="Helical" evidence="6">
    <location>
        <begin position="311"/>
        <end position="333"/>
    </location>
</feature>
<dbReference type="SUPFAM" id="SSF103473">
    <property type="entry name" value="MFS general substrate transporter"/>
    <property type="match status" value="1"/>
</dbReference>
<dbReference type="GO" id="GO:0022857">
    <property type="term" value="F:transmembrane transporter activity"/>
    <property type="evidence" value="ECO:0007669"/>
    <property type="project" value="InterPro"/>
</dbReference>
<dbReference type="PROSITE" id="PS50850">
    <property type="entry name" value="MFS"/>
    <property type="match status" value="1"/>
</dbReference>
<evidence type="ECO:0000313" key="9">
    <source>
        <dbReference type="Proteomes" id="UP000305883"/>
    </source>
</evidence>
<accession>A0A4T0VHX6</accession>
<feature type="transmembrane region" description="Helical" evidence="6">
    <location>
        <begin position="353"/>
        <end position="373"/>
    </location>
</feature>
<organism evidence="8 9">
    <name type="scientific">Colletotrichum higginsianum</name>
    <dbReference type="NCBI Taxonomy" id="80884"/>
    <lineage>
        <taxon>Eukaryota</taxon>
        <taxon>Fungi</taxon>
        <taxon>Dikarya</taxon>
        <taxon>Ascomycota</taxon>
        <taxon>Pezizomycotina</taxon>
        <taxon>Sordariomycetes</taxon>
        <taxon>Hypocreomycetidae</taxon>
        <taxon>Glomerellales</taxon>
        <taxon>Glomerellaceae</taxon>
        <taxon>Colletotrichum</taxon>
        <taxon>Colletotrichum destructivum species complex</taxon>
    </lineage>
</organism>
<dbReference type="Pfam" id="PF07690">
    <property type="entry name" value="MFS_1"/>
    <property type="match status" value="1"/>
</dbReference>
<feature type="transmembrane region" description="Helical" evidence="6">
    <location>
        <begin position="241"/>
        <end position="261"/>
    </location>
</feature>
<feature type="transmembrane region" description="Helical" evidence="6">
    <location>
        <begin position="273"/>
        <end position="291"/>
    </location>
</feature>
<feature type="transmembrane region" description="Helical" evidence="6">
    <location>
        <begin position="170"/>
        <end position="192"/>
    </location>
</feature>
<evidence type="ECO:0000313" key="8">
    <source>
        <dbReference type="EMBL" id="TIC91788.1"/>
    </source>
</evidence>